<sequence>MVFRRRNKRSWPDRLKALVYPQGGWLRAAYYVWHRLTRLPDPPHRIARGIFAGVFISFTPLFGLHFFASALMAFLMRGNMIAAIFATFFGNPITFPLIAVSSVQLGHWILGTGVDAVPARLILSAFTNAGGEIWANIVAIFTDTPTQWGQLRHFYYGLFKPYLVGGILPGLISATACYYISLPIILGYQKLRQKKRRERAEALRERAAARLRARSAADDSPAGES</sequence>
<keyword evidence="1" id="KW-0812">Transmembrane</keyword>
<feature type="domain" description="DUF2062" evidence="2">
    <location>
        <begin position="27"/>
        <end position="193"/>
    </location>
</feature>
<dbReference type="EMBL" id="QWEY01000002">
    <property type="protein sequence ID" value="RGP38284.1"/>
    <property type="molecule type" value="Genomic_DNA"/>
</dbReference>
<evidence type="ECO:0000259" key="2">
    <source>
        <dbReference type="Pfam" id="PF09835"/>
    </source>
</evidence>
<name>A0A411Z5F1_9RHOB</name>
<keyword evidence="1" id="KW-1133">Transmembrane helix</keyword>
<dbReference type="InterPro" id="IPR018639">
    <property type="entry name" value="DUF2062"/>
</dbReference>
<accession>A0A411Z5F1</accession>
<reference evidence="3 4" key="1">
    <citation type="submission" date="2018-08" db="EMBL/GenBank/DDBJ databases">
        <title>Flavobacterium tibetense sp. nov., isolated from a wetland YonghuCo on Tibetan Plateau.</title>
        <authorList>
            <person name="Phurbu D."/>
            <person name="Lu H."/>
            <person name="Xing P."/>
        </authorList>
    </citation>
    <scope>NUCLEOTIDE SEQUENCE [LARGE SCALE GENOMIC DNA]</scope>
    <source>
        <strain evidence="3 4">DJC</strain>
    </source>
</reference>
<organism evidence="3 4">
    <name type="scientific">Pseudotabrizicola alkalilacus</name>
    <dbReference type="NCBI Taxonomy" id="2305252"/>
    <lineage>
        <taxon>Bacteria</taxon>
        <taxon>Pseudomonadati</taxon>
        <taxon>Pseudomonadota</taxon>
        <taxon>Alphaproteobacteria</taxon>
        <taxon>Rhodobacterales</taxon>
        <taxon>Paracoccaceae</taxon>
        <taxon>Pseudotabrizicola</taxon>
    </lineage>
</organism>
<feature type="transmembrane region" description="Helical" evidence="1">
    <location>
        <begin position="162"/>
        <end position="188"/>
    </location>
</feature>
<evidence type="ECO:0000313" key="4">
    <source>
        <dbReference type="Proteomes" id="UP000284547"/>
    </source>
</evidence>
<proteinExistence type="predicted"/>
<keyword evidence="4" id="KW-1185">Reference proteome</keyword>
<dbReference type="PANTHER" id="PTHR40547">
    <property type="entry name" value="SLL0298 PROTEIN"/>
    <property type="match status" value="1"/>
</dbReference>
<comment type="caution">
    <text evidence="3">The sequence shown here is derived from an EMBL/GenBank/DDBJ whole genome shotgun (WGS) entry which is preliminary data.</text>
</comment>
<dbReference type="RefSeq" id="WP_118150332.1">
    <property type="nucleotide sequence ID" value="NZ_QWEY01000002.1"/>
</dbReference>
<evidence type="ECO:0000256" key="1">
    <source>
        <dbReference type="SAM" id="Phobius"/>
    </source>
</evidence>
<keyword evidence="1" id="KW-0472">Membrane</keyword>
<feature type="transmembrane region" description="Helical" evidence="1">
    <location>
        <begin position="80"/>
        <end position="100"/>
    </location>
</feature>
<gene>
    <name evidence="3" type="ORF">D1012_05515</name>
</gene>
<dbReference type="Proteomes" id="UP000284547">
    <property type="component" value="Unassembled WGS sequence"/>
</dbReference>
<feature type="transmembrane region" description="Helical" evidence="1">
    <location>
        <begin position="50"/>
        <end position="74"/>
    </location>
</feature>
<evidence type="ECO:0000313" key="3">
    <source>
        <dbReference type="EMBL" id="RGP38284.1"/>
    </source>
</evidence>
<dbReference type="AlphaFoldDB" id="A0A411Z5F1"/>
<feature type="transmembrane region" description="Helical" evidence="1">
    <location>
        <begin position="121"/>
        <end position="142"/>
    </location>
</feature>
<dbReference type="Pfam" id="PF09835">
    <property type="entry name" value="DUF2062"/>
    <property type="match status" value="1"/>
</dbReference>
<protein>
    <submittedName>
        <fullName evidence="3">DUF2062 domain-containing protein</fullName>
    </submittedName>
</protein>
<dbReference type="PANTHER" id="PTHR40547:SF1">
    <property type="entry name" value="SLL0298 PROTEIN"/>
    <property type="match status" value="1"/>
</dbReference>
<dbReference type="OrthoDB" id="7360463at2"/>